<accession>A0A6A1TX42</accession>
<dbReference type="Proteomes" id="UP000386575">
    <property type="component" value="Unassembled WGS sequence"/>
</dbReference>
<organism evidence="1 2">
    <name type="scientific">Neorhizobium galegae</name>
    <name type="common">Rhizobium galegae</name>
    <dbReference type="NCBI Taxonomy" id="399"/>
    <lineage>
        <taxon>Bacteria</taxon>
        <taxon>Pseudomonadati</taxon>
        <taxon>Pseudomonadota</taxon>
        <taxon>Alphaproteobacteria</taxon>
        <taxon>Hyphomicrobiales</taxon>
        <taxon>Rhizobiaceae</taxon>
        <taxon>Rhizobium/Agrobacterium group</taxon>
        <taxon>Neorhizobium</taxon>
    </lineage>
</organism>
<sequence length="90" mass="9832">MQPKPLLLRFEDRRQAISVLGEIGVAFDAVSGDGIIRKPTGETAEFEGEVVALTCPISGYHVRLVWKGELPRALAPYLVDRSASGKDQTH</sequence>
<evidence type="ECO:0000313" key="1">
    <source>
        <dbReference type="EMBL" id="KAB1089193.1"/>
    </source>
</evidence>
<dbReference type="RefSeq" id="WP_151045883.1">
    <property type="nucleotide sequence ID" value="NZ_VZUL01000002.1"/>
</dbReference>
<evidence type="ECO:0000313" key="2">
    <source>
        <dbReference type="Proteomes" id="UP000386575"/>
    </source>
</evidence>
<protein>
    <submittedName>
        <fullName evidence="1">Uncharacterized protein</fullName>
    </submittedName>
</protein>
<comment type="caution">
    <text evidence="1">The sequence shown here is derived from an EMBL/GenBank/DDBJ whole genome shotgun (WGS) entry which is preliminary data.</text>
</comment>
<reference evidence="1 2" key="1">
    <citation type="submission" date="2019-09" db="EMBL/GenBank/DDBJ databases">
        <title>Genome sequencing of Ng87 strain.</title>
        <authorList>
            <person name="Karasev E.S."/>
            <person name="Andronov E."/>
        </authorList>
    </citation>
    <scope>NUCLEOTIDE SEQUENCE [LARGE SCALE GENOMIC DNA]</scope>
    <source>
        <strain evidence="1 2">Ng87</strain>
    </source>
</reference>
<gene>
    <name evidence="1" type="ORF">F4V91_24305</name>
</gene>
<proteinExistence type="predicted"/>
<name>A0A6A1TX42_NEOGA</name>
<dbReference type="AlphaFoldDB" id="A0A6A1TX42"/>
<dbReference type="EMBL" id="VZUL01000002">
    <property type="protein sequence ID" value="KAB1089193.1"/>
    <property type="molecule type" value="Genomic_DNA"/>
</dbReference>